<dbReference type="EMBL" id="GGEC01055251">
    <property type="protein sequence ID" value="MBX35735.1"/>
    <property type="molecule type" value="Transcribed_RNA"/>
</dbReference>
<proteinExistence type="predicted"/>
<organism evidence="1">
    <name type="scientific">Rhizophora mucronata</name>
    <name type="common">Asiatic mangrove</name>
    <dbReference type="NCBI Taxonomy" id="61149"/>
    <lineage>
        <taxon>Eukaryota</taxon>
        <taxon>Viridiplantae</taxon>
        <taxon>Streptophyta</taxon>
        <taxon>Embryophyta</taxon>
        <taxon>Tracheophyta</taxon>
        <taxon>Spermatophyta</taxon>
        <taxon>Magnoliopsida</taxon>
        <taxon>eudicotyledons</taxon>
        <taxon>Gunneridae</taxon>
        <taxon>Pentapetalae</taxon>
        <taxon>rosids</taxon>
        <taxon>fabids</taxon>
        <taxon>Malpighiales</taxon>
        <taxon>Rhizophoraceae</taxon>
        <taxon>Rhizophora</taxon>
    </lineage>
</organism>
<sequence length="57" mass="6620">MAMEELRVGMIVLGTSLCSFGRMSSDDRVREHADMQLLQHQVFAHKLCFETHRITKK</sequence>
<reference evidence="1" key="1">
    <citation type="submission" date="2018-02" db="EMBL/GenBank/DDBJ databases">
        <title>Rhizophora mucronata_Transcriptome.</title>
        <authorList>
            <person name="Meera S.P."/>
            <person name="Sreeshan A."/>
            <person name="Augustine A."/>
        </authorList>
    </citation>
    <scope>NUCLEOTIDE SEQUENCE</scope>
    <source>
        <tissue evidence="1">Leaf</tissue>
    </source>
</reference>
<dbReference type="AlphaFoldDB" id="A0A2P2MZS3"/>
<evidence type="ECO:0000313" key="1">
    <source>
        <dbReference type="EMBL" id="MBX35735.1"/>
    </source>
</evidence>
<name>A0A2P2MZS3_RHIMU</name>
<accession>A0A2P2MZS3</accession>
<protein>
    <submittedName>
        <fullName evidence="1">Uncharacterized protein</fullName>
    </submittedName>
</protein>